<dbReference type="Proteomes" id="UP000305095">
    <property type="component" value="Unassembled WGS sequence"/>
</dbReference>
<feature type="domain" description="Zorya protein ZorC EH" evidence="1">
    <location>
        <begin position="28"/>
        <end position="445"/>
    </location>
</feature>
<comment type="caution">
    <text evidence="2">The sequence shown here is derived from an EMBL/GenBank/DDBJ whole genome shotgun (WGS) entry which is preliminary data.</text>
</comment>
<dbReference type="Pfam" id="PF15611">
    <property type="entry name" value="EH_Signature"/>
    <property type="match status" value="1"/>
</dbReference>
<organism evidence="2 3">
    <name type="scientific">Bradyrhizobium elkanii</name>
    <dbReference type="NCBI Taxonomy" id="29448"/>
    <lineage>
        <taxon>Bacteria</taxon>
        <taxon>Pseudomonadati</taxon>
        <taxon>Pseudomonadota</taxon>
        <taxon>Alphaproteobacteria</taxon>
        <taxon>Hyphomicrobiales</taxon>
        <taxon>Nitrobacteraceae</taxon>
        <taxon>Bradyrhizobium</taxon>
    </lineage>
</organism>
<gene>
    <name evidence="2" type="ORF">FDV58_17925</name>
</gene>
<accession>A0A4U6RY05</accession>
<evidence type="ECO:0000313" key="2">
    <source>
        <dbReference type="EMBL" id="TKV80127.1"/>
    </source>
</evidence>
<reference evidence="2 3" key="1">
    <citation type="submission" date="2019-05" db="EMBL/GenBank/DDBJ databases">
        <title>Draft Genome of Bradyrhizobium elkanii strain SEMIA 938, Used in Commercial Inoculants for Lupinus spp. in Brazil.</title>
        <authorList>
            <person name="Hungria M."/>
            <person name="Delamuta J.R.M."/>
            <person name="Ribeiro R.A."/>
            <person name="Nogueira M.A."/>
        </authorList>
    </citation>
    <scope>NUCLEOTIDE SEQUENCE [LARGE SCALE GENOMIC DNA]</scope>
    <source>
        <strain evidence="2 3">Semia 938</strain>
    </source>
</reference>
<dbReference type="RefSeq" id="WP_137479415.1">
    <property type="nucleotide sequence ID" value="NZ_SZZP01000010.1"/>
</dbReference>
<evidence type="ECO:0000313" key="3">
    <source>
        <dbReference type="Proteomes" id="UP000305095"/>
    </source>
</evidence>
<dbReference type="AlphaFoldDB" id="A0A4U6RY05"/>
<name>A0A4U6RY05_BRAEL</name>
<dbReference type="EMBL" id="SZZP01000010">
    <property type="protein sequence ID" value="TKV80127.1"/>
    <property type="molecule type" value="Genomic_DNA"/>
</dbReference>
<sequence>MTFRAAFNTSKSRLPLLTEPTAVVRLLSQLSSMPTGETARPAVDLNTVAERFVHQLSRGREPTVGDWNKIIWCIWSTEPAIAEHSDALEGVLARVAQMRRKRPYRQLASVYLAEFAPDRPRLDRISYVLSSFAPVAGEPWTGLNARYDMFNGTGPIVQMARAALGKQMNVQAFLQAIGLSNSVAGSEFAAFMHGEGLKILRGTPITAAPERLDTIRRWCLGPDDKLLFPVWGKEMARALTLPFGDMIPAQADRDLISGFLTKRFGDPRIDRASWIGLDDVSDILKRWLTEQSLRQFFDVVDRIAPDGAWKYRRKFWLAFHAHRLIRNAWVVFGDDGAAEARRAFGREALFGVFDRAGRKSIQQGHAVLLLDFGQCIVADWSYDGFCNIWANGSSAKTPGLNLASYSSNDVRRPLPTDRTEQNLRQHDIFGHGGSENYVWQNRVARRLQELTGVRVQQSEYTVR</sequence>
<dbReference type="InterPro" id="IPR028943">
    <property type="entry name" value="ZorC_EH_Signature_dom"/>
</dbReference>
<evidence type="ECO:0000259" key="1">
    <source>
        <dbReference type="Pfam" id="PF15611"/>
    </source>
</evidence>
<proteinExistence type="predicted"/>
<protein>
    <recommendedName>
        <fullName evidence="1">Zorya protein ZorC EH domain-containing protein</fullName>
    </recommendedName>
</protein>